<dbReference type="AlphaFoldDB" id="B1G5X2"/>
<dbReference type="Proteomes" id="UP000005045">
    <property type="component" value="Unassembled WGS sequence"/>
</dbReference>
<accession>B1G5X2</accession>
<dbReference type="EMBL" id="ABLD01000017">
    <property type="protein sequence ID" value="EDT08606.1"/>
    <property type="molecule type" value="Genomic_DNA"/>
</dbReference>
<evidence type="ECO:0000256" key="1">
    <source>
        <dbReference type="SAM" id="MobiDB-lite"/>
    </source>
</evidence>
<name>B1G5X2_PARG4</name>
<sequence length="52" mass="5278">MRSTARSVVHNMKTPPPDASIAGKAASNTASVNIGDDGCGKLRGTYNSPCDG</sequence>
<proteinExistence type="predicted"/>
<keyword evidence="3" id="KW-1185">Reference proteome</keyword>
<organism evidence="2 3">
    <name type="scientific">Paraburkholderia graminis (strain ATCC 700544 / DSM 17151 / LMG 18924 / NCIMB 13744 / C4D1M)</name>
    <dbReference type="NCBI Taxonomy" id="396598"/>
    <lineage>
        <taxon>Bacteria</taxon>
        <taxon>Pseudomonadati</taxon>
        <taxon>Pseudomonadota</taxon>
        <taxon>Betaproteobacteria</taxon>
        <taxon>Burkholderiales</taxon>
        <taxon>Burkholderiaceae</taxon>
        <taxon>Paraburkholderia</taxon>
    </lineage>
</organism>
<feature type="region of interest" description="Disordered" evidence="1">
    <location>
        <begin position="1"/>
        <end position="23"/>
    </location>
</feature>
<reference evidence="2 3" key="1">
    <citation type="submission" date="2008-03" db="EMBL/GenBank/DDBJ databases">
        <title>Sequencing of the draft genome and assembly of Burkholderia graminis C4D1M.</title>
        <authorList>
            <consortium name="US DOE Joint Genome Institute (JGI-PGF)"/>
            <person name="Copeland A."/>
            <person name="Lucas S."/>
            <person name="Lapidus A."/>
            <person name="Glavina del Rio T."/>
            <person name="Dalin E."/>
            <person name="Tice H."/>
            <person name="Bruce D."/>
            <person name="Goodwin L."/>
            <person name="Pitluck S."/>
            <person name="Larimer F."/>
            <person name="Land M.L."/>
            <person name="Hauser L."/>
            <person name="Tiedje J."/>
            <person name="Richardson P."/>
        </authorList>
    </citation>
    <scope>NUCLEOTIDE SEQUENCE [LARGE SCALE GENOMIC DNA]</scope>
    <source>
        <strain evidence="3">ATCC 700544 / DSM 17151 / LMG 18924 / NCIMB 13744 / C4D1M</strain>
    </source>
</reference>
<gene>
    <name evidence="2" type="ORF">BgramDRAFT_4759</name>
</gene>
<evidence type="ECO:0000313" key="2">
    <source>
        <dbReference type="EMBL" id="EDT08606.1"/>
    </source>
</evidence>
<protein>
    <submittedName>
        <fullName evidence="2">Uncharacterized protein</fullName>
    </submittedName>
</protein>
<evidence type="ECO:0000313" key="3">
    <source>
        <dbReference type="Proteomes" id="UP000005045"/>
    </source>
</evidence>
<comment type="caution">
    <text evidence="2">The sequence shown here is derived from an EMBL/GenBank/DDBJ whole genome shotgun (WGS) entry which is preliminary data.</text>
</comment>